<keyword evidence="1" id="KW-1133">Transmembrane helix</keyword>
<feature type="transmembrane region" description="Helical" evidence="1">
    <location>
        <begin position="74"/>
        <end position="93"/>
    </location>
</feature>
<feature type="transmembrane region" description="Helical" evidence="1">
    <location>
        <begin position="42"/>
        <end position="62"/>
    </location>
</feature>
<name>A0AB34NYU8_LACGS</name>
<evidence type="ECO:0000256" key="1">
    <source>
        <dbReference type="SAM" id="Phobius"/>
    </source>
</evidence>
<evidence type="ECO:0000313" key="3">
    <source>
        <dbReference type="Proteomes" id="UP000030761"/>
    </source>
</evidence>
<organism evidence="2 3">
    <name type="scientific">Lactobacillus gasseri SV-16A-US</name>
    <dbReference type="NCBI Taxonomy" id="575604"/>
    <lineage>
        <taxon>Bacteria</taxon>
        <taxon>Bacillati</taxon>
        <taxon>Bacillota</taxon>
        <taxon>Bacilli</taxon>
        <taxon>Lactobacillales</taxon>
        <taxon>Lactobacillaceae</taxon>
        <taxon>Lactobacillus</taxon>
    </lineage>
</organism>
<accession>A0AB34NYU8</accession>
<feature type="transmembrane region" description="Helical" evidence="1">
    <location>
        <begin position="143"/>
        <end position="159"/>
    </location>
</feature>
<dbReference type="AlphaFoldDB" id="A0AB34NYU8"/>
<reference evidence="2 3" key="1">
    <citation type="submission" date="2010-03" db="EMBL/GenBank/DDBJ databases">
        <title>The Genome Sequence of Lactobacillus gasseri strain SV-16A-US.</title>
        <authorList>
            <consortium name="The Broad Institute Genome Sequencing Platform"/>
            <person name="Ward D."/>
            <person name="Earl A."/>
            <person name="Feldgarden M."/>
            <person name="Gevers D."/>
            <person name="Young S.K."/>
            <person name="Zeng Q."/>
            <person name="Koehrsen M."/>
            <person name="Alvarado L."/>
            <person name="Berlin A."/>
            <person name="Bochicchio J."/>
            <person name="Borenstein D."/>
            <person name="Chapman S.B."/>
            <person name="Chen Z."/>
            <person name="Engels R."/>
            <person name="Freedman E."/>
            <person name="Gellesch M."/>
            <person name="Goldberg J."/>
            <person name="Griggs A."/>
            <person name="Gujja S."/>
            <person name="Heilman E."/>
            <person name="Heiman D."/>
            <person name="Hepburn T."/>
            <person name="Howarth C."/>
            <person name="Jen D."/>
            <person name="Larson L."/>
            <person name="Mehta T."/>
            <person name="Park D."/>
            <person name="Pearson M."/>
            <person name="Roberts A."/>
            <person name="Saif S."/>
            <person name="Shea T."/>
            <person name="Shenoy N."/>
            <person name="Sisk P."/>
            <person name="Stolte C."/>
            <person name="Sykes S."/>
            <person name="Thomson T."/>
            <person name="Walk T."/>
            <person name="White J."/>
            <person name="Yandava C."/>
            <person name="Liu Y."/>
            <person name="Xu Q."/>
            <person name="Haas B."/>
            <person name="Nusbaum C."/>
            <person name="Birren B."/>
        </authorList>
    </citation>
    <scope>NUCLEOTIDE SEQUENCE [LARGE SCALE GENOMIC DNA]</scope>
    <source>
        <strain evidence="2 3">SV-16A-US</strain>
    </source>
</reference>
<protein>
    <submittedName>
        <fullName evidence="2">Uncharacterized protein</fullName>
    </submittedName>
</protein>
<dbReference type="EMBL" id="KN050675">
    <property type="protein sequence ID" value="KFL96884.1"/>
    <property type="molecule type" value="Genomic_DNA"/>
</dbReference>
<sequence length="160" mass="18309">MKSALRKTIQWILLLCLLLGILIQTLGFWNYNPTSVSTKTRIGMVISLIQLIVVVWYGMSYGSKEYSFKEVVKNWLEGVITLIIFYLVFVISLPQLFSAWNLWGVFFPVLTSTSALFSGIIISLFFQPFIFRLQERLNTKQNVLLLTTITLLIFTLSAGN</sequence>
<dbReference type="Proteomes" id="UP000030761">
    <property type="component" value="Unassembled WGS sequence"/>
</dbReference>
<evidence type="ECO:0000313" key="2">
    <source>
        <dbReference type="EMBL" id="KFL96884.1"/>
    </source>
</evidence>
<proteinExistence type="predicted"/>
<feature type="transmembrane region" description="Helical" evidence="1">
    <location>
        <begin position="105"/>
        <end position="131"/>
    </location>
</feature>
<feature type="transmembrane region" description="Helical" evidence="1">
    <location>
        <begin position="12"/>
        <end position="30"/>
    </location>
</feature>
<keyword evidence="1" id="KW-0472">Membrane</keyword>
<keyword evidence="1" id="KW-0812">Transmembrane</keyword>
<gene>
    <name evidence="2" type="ORF">HMPREF5175_01361</name>
</gene>